<evidence type="ECO:0000313" key="1">
    <source>
        <dbReference type="EMBL" id="MBE2165244.1"/>
    </source>
</evidence>
<gene>
    <name evidence="1" type="ORF">IIQ43_11960</name>
</gene>
<comment type="caution">
    <text evidence="1">The sequence shown here is derived from an EMBL/GenBank/DDBJ whole genome shotgun (WGS) entry which is preliminary data.</text>
</comment>
<evidence type="ECO:0000313" key="2">
    <source>
        <dbReference type="Proteomes" id="UP000619170"/>
    </source>
</evidence>
<protein>
    <submittedName>
        <fullName evidence="1">Uncharacterized protein</fullName>
    </submittedName>
</protein>
<reference evidence="2" key="2">
    <citation type="submission" date="2023-07" db="EMBL/GenBank/DDBJ databases">
        <title>Acinetobacter oleivorans assembled AC1583.</title>
        <authorList>
            <person name="Yeo C.C."/>
        </authorList>
    </citation>
    <scope>NUCLEOTIDE SEQUENCE [LARGE SCALE GENOMIC DNA]</scope>
    <source>
        <strain evidence="2">AC1583</strain>
    </source>
</reference>
<organism evidence="1 2">
    <name type="scientific">Acinetobacter oleivorans</name>
    <dbReference type="NCBI Taxonomy" id="1148157"/>
    <lineage>
        <taxon>Bacteria</taxon>
        <taxon>Pseudomonadati</taxon>
        <taxon>Pseudomonadota</taxon>
        <taxon>Gammaproteobacteria</taxon>
        <taxon>Moraxellales</taxon>
        <taxon>Moraxellaceae</taxon>
        <taxon>Acinetobacter</taxon>
    </lineage>
</organism>
<keyword evidence="2" id="KW-1185">Reference proteome</keyword>
<reference evidence="1 2" key="1">
    <citation type="submission" date="2020-10" db="EMBL/GenBank/DDBJ databases">
        <authorList>
            <person name="Mohd Rani F."/>
        </authorList>
    </citation>
    <scope>NUCLEOTIDE SEQUENCE [LARGE SCALE GENOMIC DNA]</scope>
    <source>
        <strain evidence="1 2">AC1583</strain>
    </source>
</reference>
<dbReference type="RefSeq" id="WP_192834432.1">
    <property type="nucleotide sequence ID" value="NZ_JADAZL010000006.1"/>
</dbReference>
<accession>A0ABR9NK15</accession>
<name>A0ABR9NK15_9GAMM</name>
<proteinExistence type="predicted"/>
<dbReference type="EMBL" id="JADAZL010000006">
    <property type="protein sequence ID" value="MBE2165244.1"/>
    <property type="molecule type" value="Genomic_DNA"/>
</dbReference>
<dbReference type="Proteomes" id="UP000619170">
    <property type="component" value="Unassembled WGS sequence"/>
</dbReference>
<sequence length="56" mass="6403">MTVFCHEYKPFAETLRVGYSTVIPLDQKTYALVYEEGTMNASQSIRITFLNLAEVL</sequence>